<comment type="subcellular location">
    <subcellularLocation>
        <location evidence="1">Membrane</location>
        <topology evidence="1">Multi-pass membrane protein</topology>
    </subcellularLocation>
</comment>
<gene>
    <name evidence="7" type="ORF">DSTB1V02_LOCUS707</name>
</gene>
<evidence type="ECO:0000256" key="6">
    <source>
        <dbReference type="ARBA" id="ARBA00023136"/>
    </source>
</evidence>
<dbReference type="Pfam" id="PF08449">
    <property type="entry name" value="UAA"/>
    <property type="match status" value="1"/>
</dbReference>
<organism evidence="7">
    <name type="scientific">Darwinula stevensoni</name>
    <dbReference type="NCBI Taxonomy" id="69355"/>
    <lineage>
        <taxon>Eukaryota</taxon>
        <taxon>Metazoa</taxon>
        <taxon>Ecdysozoa</taxon>
        <taxon>Arthropoda</taxon>
        <taxon>Crustacea</taxon>
        <taxon>Oligostraca</taxon>
        <taxon>Ostracoda</taxon>
        <taxon>Podocopa</taxon>
        <taxon>Podocopida</taxon>
        <taxon>Darwinulocopina</taxon>
        <taxon>Darwinuloidea</taxon>
        <taxon>Darwinulidae</taxon>
        <taxon>Darwinula</taxon>
    </lineage>
</organism>
<name>A0A7R8WYR5_9CRUS</name>
<dbReference type="GO" id="GO:0012505">
    <property type="term" value="C:endomembrane system"/>
    <property type="evidence" value="ECO:0007669"/>
    <property type="project" value="UniProtKB-ARBA"/>
</dbReference>
<dbReference type="EMBL" id="CAJPEV010000053">
    <property type="protein sequence ID" value="CAG0879691.1"/>
    <property type="molecule type" value="Genomic_DNA"/>
</dbReference>
<dbReference type="OrthoDB" id="999962at2759"/>
<proteinExistence type="inferred from homology"/>
<keyword evidence="4" id="KW-0812">Transmembrane</keyword>
<dbReference type="InterPro" id="IPR013657">
    <property type="entry name" value="SCL35B1-4/HUT1"/>
</dbReference>
<evidence type="ECO:0000256" key="5">
    <source>
        <dbReference type="ARBA" id="ARBA00022989"/>
    </source>
</evidence>
<dbReference type="EMBL" id="LR899570">
    <property type="protein sequence ID" value="CAD7240694.1"/>
    <property type="molecule type" value="Genomic_DNA"/>
</dbReference>
<evidence type="ECO:0000313" key="8">
    <source>
        <dbReference type="Proteomes" id="UP000677054"/>
    </source>
</evidence>
<keyword evidence="3" id="KW-0813">Transport</keyword>
<protein>
    <submittedName>
        <fullName evidence="7">Uncharacterized protein</fullName>
    </submittedName>
</protein>
<sequence length="146" mass="16606">MNGDWTSPRVPILISLKTTKVTYCFLLPYRNFRRRSSIGILSFSMVVSARLGIYQETLVKEFGKHPQESLYYSDTLREPPGTSSALHSRATSSTIPRCLDGSNASNLATRPSKIKAQYFSSHNLAWIQLFMCLHLIEAKRSKENFE</sequence>
<dbReference type="Proteomes" id="UP000677054">
    <property type="component" value="Unassembled WGS sequence"/>
</dbReference>
<keyword evidence="8" id="KW-1185">Reference proteome</keyword>
<feature type="non-terminal residue" evidence="7">
    <location>
        <position position="1"/>
    </location>
</feature>
<dbReference type="GO" id="GO:0055085">
    <property type="term" value="P:transmembrane transport"/>
    <property type="evidence" value="ECO:0007669"/>
    <property type="project" value="InterPro"/>
</dbReference>
<reference evidence="7" key="1">
    <citation type="submission" date="2020-11" db="EMBL/GenBank/DDBJ databases">
        <authorList>
            <person name="Tran Van P."/>
        </authorList>
    </citation>
    <scope>NUCLEOTIDE SEQUENCE</scope>
</reference>
<evidence type="ECO:0000256" key="3">
    <source>
        <dbReference type="ARBA" id="ARBA00022448"/>
    </source>
</evidence>
<keyword evidence="5" id="KW-1133">Transmembrane helix</keyword>
<evidence type="ECO:0000256" key="4">
    <source>
        <dbReference type="ARBA" id="ARBA00022692"/>
    </source>
</evidence>
<dbReference type="AlphaFoldDB" id="A0A7R8WYR5"/>
<comment type="similarity">
    <text evidence="2">Belongs to the nucleotide-sugar transporter family. SLC35B subfamily.</text>
</comment>
<evidence type="ECO:0000256" key="1">
    <source>
        <dbReference type="ARBA" id="ARBA00004141"/>
    </source>
</evidence>
<evidence type="ECO:0000313" key="7">
    <source>
        <dbReference type="EMBL" id="CAD7240694.1"/>
    </source>
</evidence>
<dbReference type="GO" id="GO:0016020">
    <property type="term" value="C:membrane"/>
    <property type="evidence" value="ECO:0007669"/>
    <property type="project" value="UniProtKB-SubCell"/>
</dbReference>
<keyword evidence="6" id="KW-0472">Membrane</keyword>
<evidence type="ECO:0000256" key="2">
    <source>
        <dbReference type="ARBA" id="ARBA00010694"/>
    </source>
</evidence>
<accession>A0A7R8WYR5</accession>